<evidence type="ECO:0000313" key="2">
    <source>
        <dbReference type="Proteomes" id="UP000319728"/>
    </source>
</evidence>
<dbReference type="AlphaFoldDB" id="A0A562WD51"/>
<dbReference type="Proteomes" id="UP000319728">
    <property type="component" value="Unassembled WGS sequence"/>
</dbReference>
<name>A0A562WD51_9ACTN</name>
<keyword evidence="2" id="KW-1185">Reference proteome</keyword>
<evidence type="ECO:0000313" key="1">
    <source>
        <dbReference type="EMBL" id="TWJ28219.1"/>
    </source>
</evidence>
<reference evidence="1 2" key="1">
    <citation type="submission" date="2019-07" db="EMBL/GenBank/DDBJ databases">
        <title>R&amp;d 2014.</title>
        <authorList>
            <person name="Klenk H.-P."/>
        </authorList>
    </citation>
    <scope>NUCLEOTIDE SEQUENCE [LARGE SCALE GENOMIC DNA]</scope>
    <source>
        <strain evidence="1 2">DSM 43912</strain>
    </source>
</reference>
<accession>A0A562WD51</accession>
<sequence length="104" mass="11753">MVFARSGHGWQAVWLHLYLRGAPSFNRVEGNTFTTADRVRALPERGYLTMAYLVDRWRTKAEVTTWDGRPPDEPVTYVGIEAPEGLPDGSETYTLDRLSELIPG</sequence>
<proteinExistence type="predicted"/>
<organism evidence="1 2">
    <name type="scientific">Micromonospora sagamiensis</name>
    <dbReference type="NCBI Taxonomy" id="47875"/>
    <lineage>
        <taxon>Bacteria</taxon>
        <taxon>Bacillati</taxon>
        <taxon>Actinomycetota</taxon>
        <taxon>Actinomycetes</taxon>
        <taxon>Micromonosporales</taxon>
        <taxon>Micromonosporaceae</taxon>
        <taxon>Micromonospora</taxon>
    </lineage>
</organism>
<protein>
    <submittedName>
        <fullName evidence="1">Uncharacterized protein</fullName>
    </submittedName>
</protein>
<comment type="caution">
    <text evidence="1">The sequence shown here is derived from an EMBL/GenBank/DDBJ whole genome shotgun (WGS) entry which is preliminary data.</text>
</comment>
<dbReference type="EMBL" id="VLLP01000001">
    <property type="protein sequence ID" value="TWJ28219.1"/>
    <property type="molecule type" value="Genomic_DNA"/>
</dbReference>
<gene>
    <name evidence="1" type="ORF">JD81_01722</name>
</gene>